<dbReference type="Pfam" id="PF02909">
    <property type="entry name" value="TetR_C_1"/>
    <property type="match status" value="1"/>
</dbReference>
<feature type="compositionally biased region" description="Basic and acidic residues" evidence="5">
    <location>
        <begin position="10"/>
        <end position="25"/>
    </location>
</feature>
<organism evidence="7 8">
    <name type="scientific">Nonomuraea spiralis</name>
    <dbReference type="NCBI Taxonomy" id="46182"/>
    <lineage>
        <taxon>Bacteria</taxon>
        <taxon>Bacillati</taxon>
        <taxon>Actinomycetota</taxon>
        <taxon>Actinomycetes</taxon>
        <taxon>Streptosporangiales</taxon>
        <taxon>Streptosporangiaceae</taxon>
        <taxon>Nonomuraea</taxon>
    </lineage>
</organism>
<evidence type="ECO:0000256" key="4">
    <source>
        <dbReference type="PROSITE-ProRule" id="PRU00335"/>
    </source>
</evidence>
<proteinExistence type="predicted"/>
<dbReference type="Proteomes" id="UP001589647">
    <property type="component" value="Unassembled WGS sequence"/>
</dbReference>
<keyword evidence="2 4" id="KW-0238">DNA-binding</keyword>
<keyword evidence="3" id="KW-0804">Transcription</keyword>
<feature type="domain" description="HTH tetR-type" evidence="6">
    <location>
        <begin position="57"/>
        <end position="117"/>
    </location>
</feature>
<keyword evidence="1" id="KW-0805">Transcription regulation</keyword>
<dbReference type="InterPro" id="IPR009057">
    <property type="entry name" value="Homeodomain-like_sf"/>
</dbReference>
<evidence type="ECO:0000313" key="8">
    <source>
        <dbReference type="Proteomes" id="UP001589647"/>
    </source>
</evidence>
<protein>
    <submittedName>
        <fullName evidence="7">TetR/AcrR family transcriptional regulator</fullName>
    </submittedName>
</protein>
<evidence type="ECO:0000259" key="6">
    <source>
        <dbReference type="PROSITE" id="PS50977"/>
    </source>
</evidence>
<dbReference type="Gene3D" id="1.10.10.60">
    <property type="entry name" value="Homeodomain-like"/>
    <property type="match status" value="1"/>
</dbReference>
<dbReference type="Gene3D" id="1.10.357.10">
    <property type="entry name" value="Tetracycline Repressor, domain 2"/>
    <property type="match status" value="1"/>
</dbReference>
<evidence type="ECO:0000256" key="3">
    <source>
        <dbReference type="ARBA" id="ARBA00023163"/>
    </source>
</evidence>
<feature type="region of interest" description="Disordered" evidence="5">
    <location>
        <begin position="1"/>
        <end position="25"/>
    </location>
</feature>
<evidence type="ECO:0000256" key="1">
    <source>
        <dbReference type="ARBA" id="ARBA00023015"/>
    </source>
</evidence>
<dbReference type="RefSeq" id="WP_189647227.1">
    <property type="nucleotide sequence ID" value="NZ_BMRC01000004.1"/>
</dbReference>
<evidence type="ECO:0000313" key="7">
    <source>
        <dbReference type="EMBL" id="MFB9201964.1"/>
    </source>
</evidence>
<dbReference type="InterPro" id="IPR004111">
    <property type="entry name" value="Repressor_TetR_C"/>
</dbReference>
<dbReference type="PANTHER" id="PTHR30055">
    <property type="entry name" value="HTH-TYPE TRANSCRIPTIONAL REGULATOR RUTR"/>
    <property type="match status" value="1"/>
</dbReference>
<dbReference type="SUPFAM" id="SSF46689">
    <property type="entry name" value="Homeodomain-like"/>
    <property type="match status" value="1"/>
</dbReference>
<dbReference type="InterPro" id="IPR036271">
    <property type="entry name" value="Tet_transcr_reg_TetR-rel_C_sf"/>
</dbReference>
<keyword evidence="8" id="KW-1185">Reference proteome</keyword>
<dbReference type="InterPro" id="IPR001647">
    <property type="entry name" value="HTH_TetR"/>
</dbReference>
<comment type="caution">
    <text evidence="7">The sequence shown here is derived from an EMBL/GenBank/DDBJ whole genome shotgun (WGS) entry which is preliminary data.</text>
</comment>
<gene>
    <name evidence="7" type="ORF">ACFFV7_12250</name>
</gene>
<dbReference type="PANTHER" id="PTHR30055:SF151">
    <property type="entry name" value="TRANSCRIPTIONAL REGULATORY PROTEIN"/>
    <property type="match status" value="1"/>
</dbReference>
<dbReference type="EMBL" id="JBHMEI010000006">
    <property type="protein sequence ID" value="MFB9201964.1"/>
    <property type="molecule type" value="Genomic_DNA"/>
</dbReference>
<dbReference type="Pfam" id="PF00440">
    <property type="entry name" value="TetR_N"/>
    <property type="match status" value="1"/>
</dbReference>
<feature type="DNA-binding region" description="H-T-H motif" evidence="4">
    <location>
        <begin position="80"/>
        <end position="99"/>
    </location>
</feature>
<sequence>MPAMTPRKSSGRDLTRDREIASDRAHIDDADLEALPPGLAAAWGVVDTGGRRGPKPAHSVEKIIAVATELADEEGIAAASLPKVAARIGVTTNALYRYVSSKDELIVLLADRAWGDPPALPDDDWREAAALWSRQLFERFLSRPWLLDVPTTVSLTPHNAAWLDALITALGSTGMEAQQMLNCAYLLDSHARYGANLRRNTPTPAALRRANPDQQRAVRAVRVFLDSQLRSRNLNAVADAMEDPMFLSDETPLDGFEFGLARILDGIEAHVQR</sequence>
<name>A0ABV5IBR0_9ACTN</name>
<evidence type="ECO:0000256" key="5">
    <source>
        <dbReference type="SAM" id="MobiDB-lite"/>
    </source>
</evidence>
<dbReference type="SUPFAM" id="SSF48498">
    <property type="entry name" value="Tetracyclin repressor-like, C-terminal domain"/>
    <property type="match status" value="1"/>
</dbReference>
<dbReference type="PRINTS" id="PR00455">
    <property type="entry name" value="HTHTETR"/>
</dbReference>
<dbReference type="InterPro" id="IPR050109">
    <property type="entry name" value="HTH-type_TetR-like_transc_reg"/>
</dbReference>
<dbReference type="PROSITE" id="PS50977">
    <property type="entry name" value="HTH_TETR_2"/>
    <property type="match status" value="1"/>
</dbReference>
<reference evidence="7 8" key="1">
    <citation type="submission" date="2024-09" db="EMBL/GenBank/DDBJ databases">
        <authorList>
            <person name="Sun Q."/>
            <person name="Mori K."/>
        </authorList>
    </citation>
    <scope>NUCLEOTIDE SEQUENCE [LARGE SCALE GENOMIC DNA]</scope>
    <source>
        <strain evidence="7 8">CCM 3426</strain>
    </source>
</reference>
<evidence type="ECO:0000256" key="2">
    <source>
        <dbReference type="ARBA" id="ARBA00023125"/>
    </source>
</evidence>
<accession>A0ABV5IBR0</accession>